<evidence type="ECO:0008006" key="3">
    <source>
        <dbReference type="Google" id="ProtNLM"/>
    </source>
</evidence>
<evidence type="ECO:0000313" key="1">
    <source>
        <dbReference type="EMBL" id="KZT71536.1"/>
    </source>
</evidence>
<dbReference type="EMBL" id="KV429045">
    <property type="protein sequence ID" value="KZT71536.1"/>
    <property type="molecule type" value="Genomic_DNA"/>
</dbReference>
<protein>
    <recommendedName>
        <fullName evidence="3">F-box domain-containing protein</fullName>
    </recommendedName>
</protein>
<organism evidence="1 2">
    <name type="scientific">Daedalea quercina L-15889</name>
    <dbReference type="NCBI Taxonomy" id="1314783"/>
    <lineage>
        <taxon>Eukaryota</taxon>
        <taxon>Fungi</taxon>
        <taxon>Dikarya</taxon>
        <taxon>Basidiomycota</taxon>
        <taxon>Agaricomycotina</taxon>
        <taxon>Agaricomycetes</taxon>
        <taxon>Polyporales</taxon>
        <taxon>Fomitopsis</taxon>
    </lineage>
</organism>
<name>A0A165S4Y2_9APHY</name>
<reference evidence="1 2" key="1">
    <citation type="journal article" date="2016" name="Mol. Biol. Evol.">
        <title>Comparative Genomics of Early-Diverging Mushroom-Forming Fungi Provides Insights into the Origins of Lignocellulose Decay Capabilities.</title>
        <authorList>
            <person name="Nagy L.G."/>
            <person name="Riley R."/>
            <person name="Tritt A."/>
            <person name="Adam C."/>
            <person name="Daum C."/>
            <person name="Floudas D."/>
            <person name="Sun H."/>
            <person name="Yadav J.S."/>
            <person name="Pangilinan J."/>
            <person name="Larsson K.H."/>
            <person name="Matsuura K."/>
            <person name="Barry K."/>
            <person name="Labutti K."/>
            <person name="Kuo R."/>
            <person name="Ohm R.A."/>
            <person name="Bhattacharya S.S."/>
            <person name="Shirouzu T."/>
            <person name="Yoshinaga Y."/>
            <person name="Martin F.M."/>
            <person name="Grigoriev I.V."/>
            <person name="Hibbett D.S."/>
        </authorList>
    </citation>
    <scope>NUCLEOTIDE SEQUENCE [LARGE SCALE GENOMIC DNA]</scope>
    <source>
        <strain evidence="1 2">L-15889</strain>
    </source>
</reference>
<dbReference type="OrthoDB" id="3181669at2759"/>
<proteinExistence type="predicted"/>
<keyword evidence="2" id="KW-1185">Reference proteome</keyword>
<accession>A0A165S4Y2</accession>
<dbReference type="AlphaFoldDB" id="A0A165S4Y2"/>
<dbReference type="Proteomes" id="UP000076727">
    <property type="component" value="Unassembled WGS sequence"/>
</dbReference>
<gene>
    <name evidence="1" type="ORF">DAEQUDRAFT_724053</name>
</gene>
<sequence>MQENDRSAFWWRSISLVSSYWHGVARQAATLWTTPWASYGPRLFRAALERSRMLPLQVNILGPYSWCIEALLAVKPHANRIRSLSFCPKKEKYEGGSMPGIVDMSYLEFDVPNLTALHIVMRHFPEQTPFVITKSRYPRLCELTLECATTPCDQETYAELTHLTLLDQHDIPGFNMSLADFVALLRACRKLRELHIEESGPNPWKDRELALRRHNPENVVRFRRLRMLGLRDYNTNTAFMLRHIAFPRTACVYVTTVFDDSLPPPGFPGFVATPSIERLVFEVDVLKVTTDIDSRMHLELYPKGTDFRWDYCDAQSCLGIELEGKQDTVGSMDVEWCVWDLTANAGRMFPGAQLKCLFITGQYWDATGVTWAHLFEAFPMLETIGIEEYNHDEFYFFKALMMEPQKPQAPERIVCPNLKSFHVRGFWPRALPALIPCFLYRQAYVGMLKELVFEAKQTTQGNRKSYDLPVLALLKITEFFELRAGPPGGRKYVARVRDKSNIDHTAVLEDHDLSWGEQGPPSWLTEQC</sequence>
<dbReference type="STRING" id="1314783.A0A165S4Y2"/>
<evidence type="ECO:0000313" key="2">
    <source>
        <dbReference type="Proteomes" id="UP000076727"/>
    </source>
</evidence>